<dbReference type="AlphaFoldDB" id="A0AAD5LSH3"/>
<dbReference type="InterPro" id="IPR002048">
    <property type="entry name" value="EF_hand_dom"/>
</dbReference>
<dbReference type="InterPro" id="IPR045198">
    <property type="entry name" value="CNBL1-10"/>
</dbReference>
<protein>
    <recommendedName>
        <fullName evidence="4">EF-hand domain-containing protein</fullName>
    </recommendedName>
</protein>
<dbReference type="PROSITE" id="PS00018">
    <property type="entry name" value="EF_HAND_1"/>
    <property type="match status" value="1"/>
</dbReference>
<gene>
    <name evidence="5" type="ORF">P43SY_000198</name>
</gene>
<keyword evidence="6" id="KW-1185">Reference proteome</keyword>
<evidence type="ECO:0000256" key="1">
    <source>
        <dbReference type="ARBA" id="ARBA00022737"/>
    </source>
</evidence>
<keyword evidence="2" id="KW-0106">Calcium</keyword>
<dbReference type="GO" id="GO:0019722">
    <property type="term" value="P:calcium-mediated signaling"/>
    <property type="evidence" value="ECO:0007669"/>
    <property type="project" value="InterPro"/>
</dbReference>
<proteinExistence type="predicted"/>
<feature type="region of interest" description="Disordered" evidence="3">
    <location>
        <begin position="1"/>
        <end position="65"/>
    </location>
</feature>
<comment type="caution">
    <text evidence="5">The sequence shown here is derived from an EMBL/GenBank/DDBJ whole genome shotgun (WGS) entry which is preliminary data.</text>
</comment>
<reference evidence="5" key="1">
    <citation type="submission" date="2021-12" db="EMBL/GenBank/DDBJ databases">
        <title>Prjna785345.</title>
        <authorList>
            <person name="Rujirawat T."/>
            <person name="Krajaejun T."/>
        </authorList>
    </citation>
    <scope>NUCLEOTIDE SEQUENCE</scope>
    <source>
        <strain evidence="5">Pi057C3</strain>
    </source>
</reference>
<dbReference type="GO" id="GO:0019900">
    <property type="term" value="F:kinase binding"/>
    <property type="evidence" value="ECO:0007669"/>
    <property type="project" value="InterPro"/>
</dbReference>
<evidence type="ECO:0000313" key="5">
    <source>
        <dbReference type="EMBL" id="KAJ0407994.1"/>
    </source>
</evidence>
<feature type="domain" description="EF-hand" evidence="4">
    <location>
        <begin position="158"/>
        <end position="193"/>
    </location>
</feature>
<accession>A0AAD5LSH3</accession>
<evidence type="ECO:0000256" key="2">
    <source>
        <dbReference type="ARBA" id="ARBA00022837"/>
    </source>
</evidence>
<dbReference type="PANTHER" id="PTHR23056">
    <property type="entry name" value="CALCINEURIN B"/>
    <property type="match status" value="1"/>
</dbReference>
<evidence type="ECO:0000259" key="4">
    <source>
        <dbReference type="PROSITE" id="PS50222"/>
    </source>
</evidence>
<organism evidence="5 6">
    <name type="scientific">Pythium insidiosum</name>
    <name type="common">Pythiosis disease agent</name>
    <dbReference type="NCBI Taxonomy" id="114742"/>
    <lineage>
        <taxon>Eukaryota</taxon>
        <taxon>Sar</taxon>
        <taxon>Stramenopiles</taxon>
        <taxon>Oomycota</taxon>
        <taxon>Peronosporomycetes</taxon>
        <taxon>Pythiales</taxon>
        <taxon>Pythiaceae</taxon>
        <taxon>Pythium</taxon>
    </lineage>
</organism>
<feature type="domain" description="EF-hand" evidence="4">
    <location>
        <begin position="121"/>
        <end position="156"/>
    </location>
</feature>
<sequence>MGNKHGKPRGSSGPIGGSSKGSSSPMRSVIMPPPPHAASAQSAAIPPAAPVGAPSSSTGGRPVRINPMLESKLSTLDVTAVFSPQEIDAIRVHLSSLLGVRESEPIVIRKEEFYRFLGTSTSSLYVNRLYAIFDMAGKGSVDFDDLMRGLAILSQKASREQKLLLSFHLLDADGTGYITKQTTTDLLRSCLAECKEVDICLSDAQIAKIVETTFEEADLDRNNVVDLKEYQALDDKHPGLFDFLTVDAIGVLHHLEKVQSMHVSAE</sequence>
<dbReference type="Pfam" id="PF13499">
    <property type="entry name" value="EF-hand_7"/>
    <property type="match status" value="1"/>
</dbReference>
<dbReference type="GO" id="GO:0005509">
    <property type="term" value="F:calcium ion binding"/>
    <property type="evidence" value="ECO:0007669"/>
    <property type="project" value="InterPro"/>
</dbReference>
<dbReference type="CDD" id="cd00051">
    <property type="entry name" value="EFh"/>
    <property type="match status" value="1"/>
</dbReference>
<dbReference type="InterPro" id="IPR011992">
    <property type="entry name" value="EF-hand-dom_pair"/>
</dbReference>
<name>A0AAD5LSH3_PYTIN</name>
<dbReference type="EMBL" id="JAKCXM010000015">
    <property type="protein sequence ID" value="KAJ0407994.1"/>
    <property type="molecule type" value="Genomic_DNA"/>
</dbReference>
<dbReference type="Gene3D" id="1.10.238.10">
    <property type="entry name" value="EF-hand"/>
    <property type="match status" value="1"/>
</dbReference>
<dbReference type="SUPFAM" id="SSF47473">
    <property type="entry name" value="EF-hand"/>
    <property type="match status" value="1"/>
</dbReference>
<dbReference type="Proteomes" id="UP001209570">
    <property type="component" value="Unassembled WGS sequence"/>
</dbReference>
<evidence type="ECO:0000313" key="6">
    <source>
        <dbReference type="Proteomes" id="UP001209570"/>
    </source>
</evidence>
<evidence type="ECO:0000256" key="3">
    <source>
        <dbReference type="SAM" id="MobiDB-lite"/>
    </source>
</evidence>
<dbReference type="InterPro" id="IPR018247">
    <property type="entry name" value="EF_Hand_1_Ca_BS"/>
</dbReference>
<keyword evidence="1" id="KW-0677">Repeat</keyword>
<dbReference type="PROSITE" id="PS50222">
    <property type="entry name" value="EF_HAND_2"/>
    <property type="match status" value="2"/>
</dbReference>
<feature type="compositionally biased region" description="Low complexity" evidence="3">
    <location>
        <begin position="37"/>
        <end position="57"/>
    </location>
</feature>
<dbReference type="PANTHER" id="PTHR23056:SF110">
    <property type="entry name" value="CALMODULIN"/>
    <property type="match status" value="1"/>
</dbReference>